<accession>A0A9W9FHE1</accession>
<proteinExistence type="predicted"/>
<comment type="caution">
    <text evidence="1">The sequence shown here is derived from an EMBL/GenBank/DDBJ whole genome shotgun (WGS) entry which is preliminary data.</text>
</comment>
<gene>
    <name evidence="1" type="ORF">N7456_006278</name>
</gene>
<name>A0A9W9FHE1_9EURO</name>
<reference evidence="1" key="1">
    <citation type="submission" date="2022-11" db="EMBL/GenBank/DDBJ databases">
        <authorList>
            <person name="Petersen C."/>
        </authorList>
    </citation>
    <scope>NUCLEOTIDE SEQUENCE</scope>
    <source>
        <strain evidence="1">IBT 30069</strain>
    </source>
</reference>
<keyword evidence="2" id="KW-1185">Reference proteome</keyword>
<dbReference type="OrthoDB" id="10252009at2759"/>
<reference evidence="1" key="2">
    <citation type="journal article" date="2023" name="IMA Fungus">
        <title>Comparative genomic study of the Penicillium genus elucidates a diverse pangenome and 15 lateral gene transfer events.</title>
        <authorList>
            <person name="Petersen C."/>
            <person name="Sorensen T."/>
            <person name="Nielsen M.R."/>
            <person name="Sondergaard T.E."/>
            <person name="Sorensen J.L."/>
            <person name="Fitzpatrick D.A."/>
            <person name="Frisvad J.C."/>
            <person name="Nielsen K.L."/>
        </authorList>
    </citation>
    <scope>NUCLEOTIDE SEQUENCE</scope>
    <source>
        <strain evidence="1">IBT 30069</strain>
    </source>
</reference>
<dbReference type="AlphaFoldDB" id="A0A9W9FHE1"/>
<dbReference type="Proteomes" id="UP001149165">
    <property type="component" value="Unassembled WGS sequence"/>
</dbReference>
<sequence>MRSLHLQQGETLDHVMTKQRVKPSRNFTRQLQIWDDVGYEIWEDEEKTVPKAPYKIYLEDRADFRVLKRKGLTGNESLAPLSLE</sequence>
<dbReference type="EMBL" id="JAPQKH010000004">
    <property type="protein sequence ID" value="KAJ5100226.1"/>
    <property type="molecule type" value="Genomic_DNA"/>
</dbReference>
<evidence type="ECO:0000313" key="1">
    <source>
        <dbReference type="EMBL" id="KAJ5100226.1"/>
    </source>
</evidence>
<evidence type="ECO:0000313" key="2">
    <source>
        <dbReference type="Proteomes" id="UP001149165"/>
    </source>
</evidence>
<organism evidence="1 2">
    <name type="scientific">Penicillium angulare</name>
    <dbReference type="NCBI Taxonomy" id="116970"/>
    <lineage>
        <taxon>Eukaryota</taxon>
        <taxon>Fungi</taxon>
        <taxon>Dikarya</taxon>
        <taxon>Ascomycota</taxon>
        <taxon>Pezizomycotina</taxon>
        <taxon>Eurotiomycetes</taxon>
        <taxon>Eurotiomycetidae</taxon>
        <taxon>Eurotiales</taxon>
        <taxon>Aspergillaceae</taxon>
        <taxon>Penicillium</taxon>
    </lineage>
</organism>
<protein>
    <submittedName>
        <fullName evidence="1">Uncharacterized protein</fullName>
    </submittedName>
</protein>